<keyword evidence="5 9" id="KW-0028">Amino-acid biosynthesis</keyword>
<dbReference type="SUPFAM" id="SSF89000">
    <property type="entry name" value="post-HMGL domain-like"/>
    <property type="match status" value="1"/>
</dbReference>
<evidence type="ECO:0000256" key="7">
    <source>
        <dbReference type="ARBA" id="ARBA00022723"/>
    </source>
</evidence>
<evidence type="ECO:0000256" key="2">
    <source>
        <dbReference type="ARBA" id="ARBA00009767"/>
    </source>
</evidence>
<comment type="pathway">
    <text evidence="9">Amino-acid biosynthesis; L-leucine biosynthesis; L-leucine from 3-methyl-2-oxobutanoate: step 1/4.</text>
</comment>
<name>A0A7Y6MBY1_9ACTN</name>
<feature type="domain" description="Pyruvate carboxyltransferase" evidence="11">
    <location>
        <begin position="29"/>
        <end position="304"/>
    </location>
</feature>
<dbReference type="EC" id="2.3.3.13" evidence="3 9"/>
<dbReference type="Gene3D" id="3.30.160.270">
    <property type="match status" value="1"/>
</dbReference>
<dbReference type="Pfam" id="PF22615">
    <property type="entry name" value="IPMS_D2"/>
    <property type="match status" value="1"/>
</dbReference>
<comment type="catalytic activity">
    <reaction evidence="1 9">
        <text>3-methyl-2-oxobutanoate + acetyl-CoA + H2O = (2S)-2-isopropylmalate + CoA + H(+)</text>
        <dbReference type="Rhea" id="RHEA:21524"/>
        <dbReference type="ChEBI" id="CHEBI:1178"/>
        <dbReference type="ChEBI" id="CHEBI:11851"/>
        <dbReference type="ChEBI" id="CHEBI:15377"/>
        <dbReference type="ChEBI" id="CHEBI:15378"/>
        <dbReference type="ChEBI" id="CHEBI:57287"/>
        <dbReference type="ChEBI" id="CHEBI:57288"/>
        <dbReference type="EC" id="2.3.3.13"/>
    </reaction>
</comment>
<evidence type="ECO:0000256" key="10">
    <source>
        <dbReference type="SAM" id="MobiDB-lite"/>
    </source>
</evidence>
<dbReference type="InterPro" id="IPR054692">
    <property type="entry name" value="LeuA-like_post-cat"/>
</dbReference>
<keyword evidence="9" id="KW-0460">Magnesium</keyword>
<evidence type="ECO:0000313" key="12">
    <source>
        <dbReference type="EMBL" id="NUW42212.1"/>
    </source>
</evidence>
<evidence type="ECO:0000256" key="5">
    <source>
        <dbReference type="ARBA" id="ARBA00022605"/>
    </source>
</evidence>
<dbReference type="NCBIfam" id="NF002991">
    <property type="entry name" value="PRK03739.1"/>
    <property type="match status" value="1"/>
</dbReference>
<evidence type="ECO:0000256" key="1">
    <source>
        <dbReference type="ARBA" id="ARBA00000064"/>
    </source>
</evidence>
<gene>
    <name evidence="9" type="primary">leuA</name>
    <name evidence="12" type="ORF">HT134_18980</name>
</gene>
<accession>A0A7Y6MBY1</accession>
<dbReference type="HAMAP" id="MF_00572">
    <property type="entry name" value="LeuA_type2"/>
    <property type="match status" value="1"/>
</dbReference>
<dbReference type="SUPFAM" id="SSF51569">
    <property type="entry name" value="Aldolase"/>
    <property type="match status" value="1"/>
</dbReference>
<comment type="function">
    <text evidence="9">Catalyzes the condensation of the acetyl group of acetyl-CoA with 3-methyl-2-oxobutanoate (2-ketoisovalerate) to form 3-carboxy-3-hydroxy-4-methylpentanoate (2-isopropylmalate).</text>
</comment>
<dbReference type="InterPro" id="IPR000891">
    <property type="entry name" value="PYR_CT"/>
</dbReference>
<feature type="binding site" evidence="9">
    <location>
        <position position="279"/>
    </location>
    <ligand>
        <name>Mg(2+)</name>
        <dbReference type="ChEBI" id="CHEBI:18420"/>
    </ligand>
</feature>
<feature type="region of interest" description="Regulatory domain" evidence="9">
    <location>
        <begin position="446"/>
        <end position="606"/>
    </location>
</feature>
<protein>
    <recommendedName>
        <fullName evidence="3 9">2-isopropylmalate synthase</fullName>
        <ecNumber evidence="3 9">2.3.3.13</ecNumber>
    </recommendedName>
    <alternativeName>
        <fullName evidence="9">Alpha-IPM synthase</fullName>
    </alternativeName>
    <alternativeName>
        <fullName evidence="9">Alpha-isopropylmalate synthase</fullName>
    </alternativeName>
</protein>
<evidence type="ECO:0000256" key="4">
    <source>
        <dbReference type="ARBA" id="ARBA00022430"/>
    </source>
</evidence>
<comment type="caution">
    <text evidence="12">The sequence shown here is derived from an EMBL/GenBank/DDBJ whole genome shotgun (WGS) entry which is preliminary data.</text>
</comment>
<dbReference type="GO" id="GO:0009098">
    <property type="term" value="P:L-leucine biosynthetic process"/>
    <property type="evidence" value="ECO:0007669"/>
    <property type="project" value="UniProtKB-UniRule"/>
</dbReference>
<proteinExistence type="inferred from homology"/>
<dbReference type="EMBL" id="JABWGO010000004">
    <property type="protein sequence ID" value="NUW42212.1"/>
    <property type="molecule type" value="Genomic_DNA"/>
</dbReference>
<dbReference type="GO" id="GO:0003985">
    <property type="term" value="F:acetyl-CoA C-acetyltransferase activity"/>
    <property type="evidence" value="ECO:0007669"/>
    <property type="project" value="UniProtKB-UniRule"/>
</dbReference>
<comment type="subcellular location">
    <subcellularLocation>
        <location evidence="9">Cytoplasm</location>
    </subcellularLocation>
</comment>
<feature type="binding site" evidence="9">
    <location>
        <position position="38"/>
    </location>
    <ligand>
        <name>Mg(2+)</name>
        <dbReference type="ChEBI" id="CHEBI:18420"/>
    </ligand>
</feature>
<dbReference type="PROSITE" id="PS00815">
    <property type="entry name" value="AIPM_HOMOCIT_SYNTH_1"/>
    <property type="match status" value="1"/>
</dbReference>
<dbReference type="InterPro" id="IPR039371">
    <property type="entry name" value="LeuA_N_DRE-TIM"/>
</dbReference>
<feature type="binding site" evidence="9">
    <location>
        <position position="243"/>
    </location>
    <ligand>
        <name>Mg(2+)</name>
        <dbReference type="ChEBI" id="CHEBI:18420"/>
    </ligand>
</feature>
<dbReference type="Proteomes" id="UP000546126">
    <property type="component" value="Unassembled WGS sequence"/>
</dbReference>
<comment type="similarity">
    <text evidence="2 9">Belongs to the alpha-IPM synthase/homocitrate synthase family. LeuA type 2 subfamily.</text>
</comment>
<keyword evidence="4 9" id="KW-0432">Leucine biosynthesis</keyword>
<reference evidence="12 13" key="1">
    <citation type="submission" date="2020-06" db="EMBL/GenBank/DDBJ databases">
        <authorList>
            <person name="Chanama M."/>
        </authorList>
    </citation>
    <scope>NUCLEOTIDE SEQUENCE [LARGE SCALE GENOMIC DNA]</scope>
    <source>
        <strain evidence="12 13">TBRC6557</strain>
    </source>
</reference>
<organism evidence="12 13">
    <name type="scientific">Nonomuraea rhodomycinica</name>
    <dbReference type="NCBI Taxonomy" id="1712872"/>
    <lineage>
        <taxon>Bacteria</taxon>
        <taxon>Bacillati</taxon>
        <taxon>Actinomycetota</taxon>
        <taxon>Actinomycetes</taxon>
        <taxon>Streptosporangiales</taxon>
        <taxon>Streptosporangiaceae</taxon>
        <taxon>Nonomuraea</taxon>
    </lineage>
</organism>
<dbReference type="Gene3D" id="3.20.20.70">
    <property type="entry name" value="Aldolase class I"/>
    <property type="match status" value="1"/>
</dbReference>
<dbReference type="GO" id="GO:0000287">
    <property type="term" value="F:magnesium ion binding"/>
    <property type="evidence" value="ECO:0007669"/>
    <property type="project" value="UniProtKB-UniRule"/>
</dbReference>
<dbReference type="Pfam" id="PF00682">
    <property type="entry name" value="HMGL-like"/>
    <property type="match status" value="1"/>
</dbReference>
<keyword evidence="9" id="KW-0963">Cytoplasm</keyword>
<keyword evidence="13" id="KW-1185">Reference proteome</keyword>
<keyword evidence="12" id="KW-0012">Acyltransferase</keyword>
<evidence type="ECO:0000256" key="6">
    <source>
        <dbReference type="ARBA" id="ARBA00022679"/>
    </source>
</evidence>
<keyword evidence="7 9" id="KW-0479">Metal-binding</keyword>
<keyword evidence="8 9" id="KW-0100">Branched-chain amino acid biosynthesis</keyword>
<feature type="region of interest" description="Disordered" evidence="10">
    <location>
        <begin position="582"/>
        <end position="606"/>
    </location>
</feature>
<dbReference type="PANTHER" id="PTHR46911:SF1">
    <property type="entry name" value="2-ISOPROPYLMALATE SYNTHASE"/>
    <property type="match status" value="1"/>
</dbReference>
<dbReference type="InterPro" id="IPR036230">
    <property type="entry name" value="LeuA_allosteric_dom_sf"/>
</dbReference>
<dbReference type="CDD" id="cd07942">
    <property type="entry name" value="DRE_TIM_LeuA"/>
    <property type="match status" value="1"/>
</dbReference>
<dbReference type="GO" id="GO:0003852">
    <property type="term" value="F:2-isopropylmalate synthase activity"/>
    <property type="evidence" value="ECO:0007669"/>
    <property type="project" value="UniProtKB-UniRule"/>
</dbReference>
<evidence type="ECO:0000256" key="8">
    <source>
        <dbReference type="ARBA" id="ARBA00023304"/>
    </source>
</evidence>
<dbReference type="RefSeq" id="WP_175601767.1">
    <property type="nucleotide sequence ID" value="NZ_JABWGO010000004.1"/>
</dbReference>
<comment type="cofactor">
    <cofactor evidence="9">
        <name>Mg(2+)</name>
        <dbReference type="ChEBI" id="CHEBI:18420"/>
    </cofactor>
</comment>
<evidence type="ECO:0000313" key="13">
    <source>
        <dbReference type="Proteomes" id="UP000546126"/>
    </source>
</evidence>
<dbReference type="UniPathway" id="UPA00048">
    <property type="reaction ID" value="UER00070"/>
</dbReference>
<evidence type="ECO:0000259" key="11">
    <source>
        <dbReference type="PROSITE" id="PS50991"/>
    </source>
</evidence>
<dbReference type="PROSITE" id="PS50991">
    <property type="entry name" value="PYR_CT"/>
    <property type="match status" value="1"/>
</dbReference>
<dbReference type="AlphaFoldDB" id="A0A7Y6MBY1"/>
<dbReference type="GO" id="GO:0005737">
    <property type="term" value="C:cytoplasm"/>
    <property type="evidence" value="ECO:0007669"/>
    <property type="project" value="UniProtKB-SubCell"/>
</dbReference>
<comment type="subunit">
    <text evidence="9">Homodimer.</text>
</comment>
<dbReference type="InterPro" id="IPR002034">
    <property type="entry name" value="AIPM/Hcit_synth_CS"/>
</dbReference>
<dbReference type="InterPro" id="IPR005668">
    <property type="entry name" value="IPM_Synthase"/>
</dbReference>
<dbReference type="InterPro" id="IPR013785">
    <property type="entry name" value="Aldolase_TIM"/>
</dbReference>
<dbReference type="PROSITE" id="PS00816">
    <property type="entry name" value="AIPM_HOMOCIT_SYNTH_2"/>
    <property type="match status" value="1"/>
</dbReference>
<evidence type="ECO:0000256" key="3">
    <source>
        <dbReference type="ARBA" id="ARBA00012973"/>
    </source>
</evidence>
<sequence length="606" mass="66059">MQGAERYTGFTPLDLTDRTWPSRRITSPPRWLSTDLRDGNQSLARPMSPDRKLMMFDLLVSMGYKEIEVGFPVASQDDHDFVRRLIEQDRIPDDVRITVLTQAREELIRATLDCLRGAPRAMIHIYNATSPLFREVVFDLDRTGCKELAVRATRVMMEHADRTLRDCDLGYQYSPELFNETELDFSLEVCEAVMDVWQPGPGRGIILNFPTTVERSLPNVFADQIEWLGRHLSRREHVCLSIHPHNDRGTGVASAELALLAGAERIEGCLFGNGERAGNVCLVTLGMNLYSHGVDPGIDFSDINAVRRTVEQCNQLPVHPRHPYGGDLVYTAFSGSHQDAINKGFEDLERRAAGDGVSAADLPWRVPYLPVDPADVGRTYEAVVRINSQSGKGGVAYVMSAWHGLNLPRGLQADLAGRVQARADAEGGELSPSRIGALFEEEYLHRGDPAEPLPPGGAPVTTTLYVDGGFEVSGARADAVRTIGAVLAPWGIDVRAVHRTAPALDDRRMTPDRPALGDRSPEEVVIYAECGSGPAAAWGAGIGRDVPAAAYAAVRAACARLVPAAEGRAVPDSAFHERALPAQPHAAASGRPGCSARRRPLERAGH</sequence>
<feature type="binding site" evidence="9">
    <location>
        <position position="245"/>
    </location>
    <ligand>
        <name>Mg(2+)</name>
        <dbReference type="ChEBI" id="CHEBI:18420"/>
    </ligand>
</feature>
<keyword evidence="6 9" id="KW-0808">Transferase</keyword>
<dbReference type="PANTHER" id="PTHR46911">
    <property type="match status" value="1"/>
</dbReference>
<evidence type="ECO:0000256" key="9">
    <source>
        <dbReference type="HAMAP-Rule" id="MF_00572"/>
    </source>
</evidence>